<accession>A0A1I8NIB2</accession>
<keyword evidence="8" id="KW-1185">Reference proteome</keyword>
<dbReference type="VEuPathDB" id="VectorBase:MDOA015437"/>
<evidence type="ECO:0000313" key="9">
    <source>
        <dbReference type="RefSeq" id="XP_005177051.1"/>
    </source>
</evidence>
<protein>
    <recommendedName>
        <fullName evidence="2">Ubiquitin-like-conjugating enzyme ATG10</fullName>
    </recommendedName>
    <alternativeName>
        <fullName evidence="6">Autophagy-related protein 10</fullName>
    </alternativeName>
</protein>
<dbReference type="EnsemblMetazoa" id="MDOA015437-RA">
    <property type="protein sequence ID" value="MDOA015437-PA"/>
    <property type="gene ID" value="MDOA015437"/>
</dbReference>
<dbReference type="GO" id="GO:0000422">
    <property type="term" value="P:autophagy of mitochondrion"/>
    <property type="evidence" value="ECO:0007669"/>
    <property type="project" value="TreeGrafter"/>
</dbReference>
<comment type="similarity">
    <text evidence="1">Belongs to the ATG10 family.</text>
</comment>
<dbReference type="PANTHER" id="PTHR14957">
    <property type="entry name" value="UBIQUITIN-LIKE-CONJUGATING ENZYME ATG10"/>
    <property type="match status" value="1"/>
</dbReference>
<evidence type="ECO:0000256" key="2">
    <source>
        <dbReference type="ARBA" id="ARBA00021099"/>
    </source>
</evidence>
<evidence type="ECO:0000256" key="3">
    <source>
        <dbReference type="ARBA" id="ARBA00022679"/>
    </source>
</evidence>
<keyword evidence="4" id="KW-0833">Ubl conjugation pathway</keyword>
<evidence type="ECO:0000256" key="5">
    <source>
        <dbReference type="ARBA" id="ARBA00023006"/>
    </source>
</evidence>
<dbReference type="AlphaFoldDB" id="A0A1I8NIB2"/>
<evidence type="ECO:0000256" key="1">
    <source>
        <dbReference type="ARBA" id="ARBA00005696"/>
    </source>
</evidence>
<dbReference type="Gene3D" id="3.30.1460.50">
    <property type="match status" value="1"/>
</dbReference>
<dbReference type="VEuPathDB" id="VectorBase:MDOMA2_001557"/>
<sequence length="185" mass="21761">MSCMSWADFCQESQELLEMSRRLIDTWSWEEKTSDEGQSYLVYKQKLSDPLTQDLIQIEYNIVYSISYQVPIMYFQAHHSDGKMLSLESVWQLFLFQKDSQYSREDMLSILTQMEHPVLFKPYMCLHPCRTAEILEQMPHSKNRILTFISIMGPYLQLNLDNGYGLLCRGEGEYLSDDVKNLPTV</sequence>
<gene>
    <name evidence="7" type="primary">101901065</name>
    <name evidence="9" type="synonym">LOC101901065</name>
</gene>
<dbReference type="GO" id="GO:0000045">
    <property type="term" value="P:autophagosome assembly"/>
    <property type="evidence" value="ECO:0007669"/>
    <property type="project" value="TreeGrafter"/>
</dbReference>
<evidence type="ECO:0000313" key="7">
    <source>
        <dbReference type="EnsemblMetazoa" id="MDOA015437-PA"/>
    </source>
</evidence>
<name>A0A1I8NIB2_MUSDO</name>
<organism evidence="7">
    <name type="scientific">Musca domestica</name>
    <name type="common">House fly</name>
    <dbReference type="NCBI Taxonomy" id="7370"/>
    <lineage>
        <taxon>Eukaryota</taxon>
        <taxon>Metazoa</taxon>
        <taxon>Ecdysozoa</taxon>
        <taxon>Arthropoda</taxon>
        <taxon>Hexapoda</taxon>
        <taxon>Insecta</taxon>
        <taxon>Pterygota</taxon>
        <taxon>Neoptera</taxon>
        <taxon>Endopterygota</taxon>
        <taxon>Diptera</taxon>
        <taxon>Brachycera</taxon>
        <taxon>Muscomorpha</taxon>
        <taxon>Muscoidea</taxon>
        <taxon>Muscidae</taxon>
        <taxon>Musca</taxon>
    </lineage>
</organism>
<dbReference type="GO" id="GO:0032446">
    <property type="term" value="P:protein modification by small protein conjugation"/>
    <property type="evidence" value="ECO:0007669"/>
    <property type="project" value="TreeGrafter"/>
</dbReference>
<dbReference type="Proteomes" id="UP001652621">
    <property type="component" value="Unplaced"/>
</dbReference>
<keyword evidence="3" id="KW-0808">Transferase</keyword>
<dbReference type="GO" id="GO:0061651">
    <property type="term" value="F:Atg12 conjugating enzyme activity"/>
    <property type="evidence" value="ECO:0007669"/>
    <property type="project" value="TreeGrafter"/>
</dbReference>
<dbReference type="InterPro" id="IPR007135">
    <property type="entry name" value="Atg3/Atg10"/>
</dbReference>
<dbReference type="Pfam" id="PF03987">
    <property type="entry name" value="Autophagy_act_C"/>
    <property type="match status" value="1"/>
</dbReference>
<dbReference type="RefSeq" id="XP_005177051.1">
    <property type="nucleotide sequence ID" value="XM_005176994.3"/>
</dbReference>
<proteinExistence type="inferred from homology"/>
<reference evidence="9" key="2">
    <citation type="submission" date="2025-04" db="UniProtKB">
        <authorList>
            <consortium name="RefSeq"/>
        </authorList>
    </citation>
    <scope>IDENTIFICATION</scope>
    <source>
        <strain evidence="9">Aabys</strain>
    </source>
</reference>
<dbReference type="KEGG" id="mde:101901065"/>
<dbReference type="eggNOG" id="KOG4741">
    <property type="taxonomic scope" value="Eukaryota"/>
</dbReference>
<reference evidence="7" key="1">
    <citation type="submission" date="2020-05" db="UniProtKB">
        <authorList>
            <consortium name="EnsemblMetazoa"/>
        </authorList>
    </citation>
    <scope>IDENTIFICATION</scope>
    <source>
        <strain evidence="7">Aabys</strain>
    </source>
</reference>
<keyword evidence="5" id="KW-0072">Autophagy</keyword>
<evidence type="ECO:0000313" key="8">
    <source>
        <dbReference type="Proteomes" id="UP001652621"/>
    </source>
</evidence>
<evidence type="ECO:0000256" key="4">
    <source>
        <dbReference type="ARBA" id="ARBA00022786"/>
    </source>
</evidence>
<dbReference type="GO" id="GO:0005829">
    <property type="term" value="C:cytosol"/>
    <property type="evidence" value="ECO:0007669"/>
    <property type="project" value="TreeGrafter"/>
</dbReference>
<dbReference type="STRING" id="7370.A0A1I8NIB2"/>
<dbReference type="OrthoDB" id="4089664at2759"/>
<dbReference type="PANTHER" id="PTHR14957:SF1">
    <property type="entry name" value="UBIQUITIN-LIKE-CONJUGATING ENZYME ATG10"/>
    <property type="match status" value="1"/>
</dbReference>
<evidence type="ECO:0000256" key="6">
    <source>
        <dbReference type="ARBA" id="ARBA00029833"/>
    </source>
</evidence>